<feature type="domain" description="IstB-like ATP-binding" evidence="1">
    <location>
        <begin position="1"/>
        <end position="43"/>
    </location>
</feature>
<evidence type="ECO:0000313" key="2">
    <source>
        <dbReference type="EMBL" id="EIM16846.1"/>
    </source>
</evidence>
<evidence type="ECO:0000313" key="3">
    <source>
        <dbReference type="Proteomes" id="UP000003790"/>
    </source>
</evidence>
<accession>A0AB33WUJ7</accession>
<dbReference type="EMBL" id="AHOT01000011">
    <property type="protein sequence ID" value="EIM16846.1"/>
    <property type="molecule type" value="Genomic_DNA"/>
</dbReference>
<sequence>MVITTNLSFSEWSSVFGDAKMITALLDRLTHNCHIVETGNESVCNTAACSPRQRSNQVNESARTMTVPRTMSRFDLHRKYLPHAYLRWVSFQSASTHIHSCGHGGLWFRPYGGDTAIWFLVQFINMGNRTVQSHR</sequence>
<gene>
    <name evidence="2" type="ORF">PchlO6_3824</name>
</gene>
<dbReference type="Proteomes" id="UP000003790">
    <property type="component" value="Chromosome"/>
</dbReference>
<organism evidence="2 3">
    <name type="scientific">Pseudomonas chlororaphis O6</name>
    <dbReference type="NCBI Taxonomy" id="1037915"/>
    <lineage>
        <taxon>Bacteria</taxon>
        <taxon>Pseudomonadati</taxon>
        <taxon>Pseudomonadota</taxon>
        <taxon>Gammaproteobacteria</taxon>
        <taxon>Pseudomonadales</taxon>
        <taxon>Pseudomonadaceae</taxon>
        <taxon>Pseudomonas</taxon>
    </lineage>
</organism>
<name>A0AB33WUJ7_9PSED</name>
<evidence type="ECO:0000259" key="1">
    <source>
        <dbReference type="Pfam" id="PF01695"/>
    </source>
</evidence>
<dbReference type="Pfam" id="PF01695">
    <property type="entry name" value="IstB_IS21"/>
    <property type="match status" value="1"/>
</dbReference>
<dbReference type="InterPro" id="IPR027417">
    <property type="entry name" value="P-loop_NTPase"/>
</dbReference>
<comment type="caution">
    <text evidence="2">The sequence shown here is derived from an EMBL/GenBank/DDBJ whole genome shotgun (WGS) entry which is preliminary data.</text>
</comment>
<dbReference type="InterPro" id="IPR002611">
    <property type="entry name" value="IstB_ATP-bd"/>
</dbReference>
<reference evidence="2 3" key="1">
    <citation type="journal article" date="2012" name="PLoS Genet.">
        <title>Comparative Genomics of Plant-Associated Pseudomonas spp.: Insights into Diversity and Inheritance of Traits Involved in Multitrophic Interactions.</title>
        <authorList>
            <person name="Loper J.E."/>
            <person name="Hassan K.A."/>
            <person name="Mavrodi D.V."/>
            <person name="Davis E.W.II."/>
            <person name="Lim C.K."/>
            <person name="Shaffer B.T."/>
            <person name="Elbourne L.D."/>
            <person name="Stockwell V.O."/>
            <person name="Hartney S.L."/>
            <person name="Breakwell K."/>
            <person name="Henkels M.D."/>
            <person name="Tetu S.G."/>
            <person name="Rangel L.I."/>
            <person name="Kidarsa T.A."/>
            <person name="Wilson N.L."/>
            <person name="van de Mortel J.E."/>
            <person name="Song C."/>
            <person name="Blumhagen R."/>
            <person name="Radune D."/>
            <person name="Hostetler J.B."/>
            <person name="Brinkac L.M."/>
            <person name="Durkin A.S."/>
            <person name="Kluepfel D.A."/>
            <person name="Wechter W.P."/>
            <person name="Anderson A.J."/>
            <person name="Kim Y.C."/>
            <person name="Pierson L.S.III."/>
            <person name="Pierson E.A."/>
            <person name="Lindow S.E."/>
            <person name="Kobayashi D.Y."/>
            <person name="Raaijmakers J.M."/>
            <person name="Weller D.M."/>
            <person name="Thomashow L.S."/>
            <person name="Allen A.E."/>
            <person name="Paulsen I.T."/>
        </authorList>
    </citation>
    <scope>NUCLEOTIDE SEQUENCE [LARGE SCALE GENOMIC DNA]</scope>
    <source>
        <strain evidence="2 3">O6</strain>
    </source>
</reference>
<protein>
    <submittedName>
        <fullName evidence="2">Transposase</fullName>
    </submittedName>
</protein>
<dbReference type="AlphaFoldDB" id="A0AB33WUJ7"/>
<dbReference type="GO" id="GO:0005524">
    <property type="term" value="F:ATP binding"/>
    <property type="evidence" value="ECO:0007669"/>
    <property type="project" value="InterPro"/>
</dbReference>
<dbReference type="Gene3D" id="3.40.50.300">
    <property type="entry name" value="P-loop containing nucleotide triphosphate hydrolases"/>
    <property type="match status" value="1"/>
</dbReference>
<proteinExistence type="predicted"/>